<dbReference type="EMBL" id="CP001802">
    <property type="protein sequence ID" value="ACY19895.1"/>
    <property type="molecule type" value="Genomic_DNA"/>
</dbReference>
<dbReference type="InterPro" id="IPR010093">
    <property type="entry name" value="SinI_DNA-bd"/>
</dbReference>
<dbReference type="KEGG" id="gbr:Gbro_0565"/>
<reference evidence="2 3" key="2">
    <citation type="journal article" date="2010" name="Stand. Genomic Sci.">
        <title>Complete genome sequence of Gordonia bronchialis type strain (3410).</title>
        <authorList>
            <person name="Ivanova N."/>
            <person name="Sikorski J."/>
            <person name="Jando M."/>
            <person name="Lapidus A."/>
            <person name="Nolan M."/>
            <person name="Lucas S."/>
            <person name="Del Rio T.G."/>
            <person name="Tice H."/>
            <person name="Copeland A."/>
            <person name="Cheng J.F."/>
            <person name="Chen F."/>
            <person name="Bruce D."/>
            <person name="Goodwin L."/>
            <person name="Pitluck S."/>
            <person name="Mavromatis K."/>
            <person name="Ovchinnikova G."/>
            <person name="Pati A."/>
            <person name="Chen A."/>
            <person name="Palaniappan K."/>
            <person name="Land M."/>
            <person name="Hauser L."/>
            <person name="Chang Y.J."/>
            <person name="Jeffries C.D."/>
            <person name="Chain P."/>
            <person name="Saunders E."/>
            <person name="Han C."/>
            <person name="Detter J.C."/>
            <person name="Brettin T."/>
            <person name="Rohde M."/>
            <person name="Goker M."/>
            <person name="Bristow J."/>
            <person name="Eisen J.A."/>
            <person name="Markowitz V."/>
            <person name="Hugenholtz P."/>
            <person name="Klenk H.P."/>
            <person name="Kyrpides N.C."/>
        </authorList>
    </citation>
    <scope>NUCLEOTIDE SEQUENCE [LARGE SCALE GENOMIC DNA]</scope>
    <source>
        <strain evidence="3">ATCC 25592 / DSM 43247 / BCRC 13721 / JCM 3198 / KCTC 3076 / NBRC 16047 / NCTC 10667</strain>
    </source>
</reference>
<dbReference type="STRING" id="526226.Gbro_0565"/>
<dbReference type="InterPro" id="IPR041657">
    <property type="entry name" value="HTH_17"/>
</dbReference>
<dbReference type="AlphaFoldDB" id="D0LEH7"/>
<feature type="domain" description="Helix-turn-helix" evidence="1">
    <location>
        <begin position="7"/>
        <end position="52"/>
    </location>
</feature>
<reference evidence="3" key="1">
    <citation type="submission" date="2009-10" db="EMBL/GenBank/DDBJ databases">
        <title>The complete chromosome of Gordonia bronchialis DSM 43247.</title>
        <authorList>
            <consortium name="US DOE Joint Genome Institute (JGI-PGF)"/>
            <person name="Lucas S."/>
            <person name="Copeland A."/>
            <person name="Lapidus A."/>
            <person name="Glavina del Rio T."/>
            <person name="Dalin E."/>
            <person name="Tice H."/>
            <person name="Bruce D."/>
            <person name="Goodwin L."/>
            <person name="Pitluck S."/>
            <person name="Kyrpides N."/>
            <person name="Mavromatis K."/>
            <person name="Ivanova N."/>
            <person name="Ovchinnikova G."/>
            <person name="Saunders E."/>
            <person name="Brettin T."/>
            <person name="Detter J.C."/>
            <person name="Han C."/>
            <person name="Larimer F."/>
            <person name="Land M."/>
            <person name="Hauser L."/>
            <person name="Markowitz V."/>
            <person name="Cheng J.-F."/>
            <person name="Hugenholtz P."/>
            <person name="Woyke T."/>
            <person name="Wu D."/>
            <person name="Jando M."/>
            <person name="Schneider S."/>
            <person name="Goeker M."/>
            <person name="Klenk H.-P."/>
            <person name="Eisen J.A."/>
        </authorList>
    </citation>
    <scope>NUCLEOTIDE SEQUENCE [LARGE SCALE GENOMIC DNA]</scope>
    <source>
        <strain evidence="3">ATCC 25592 / DSM 43247 / BCRC 13721 / JCM 3198 / KCTC 3076 / NBRC 16047 / NCTC 10667</strain>
    </source>
</reference>
<evidence type="ECO:0000313" key="3">
    <source>
        <dbReference type="Proteomes" id="UP000001219"/>
    </source>
</evidence>
<dbReference type="NCBIfam" id="TIGR01764">
    <property type="entry name" value="excise"/>
    <property type="match status" value="1"/>
</dbReference>
<name>D0LEH7_GORB4</name>
<proteinExistence type="predicted"/>
<gene>
    <name evidence="2" type="ordered locus">Gbro_0565</name>
</gene>
<dbReference type="Pfam" id="PF12728">
    <property type="entry name" value="HTH_17"/>
    <property type="match status" value="1"/>
</dbReference>
<dbReference type="Proteomes" id="UP000001219">
    <property type="component" value="Chromosome"/>
</dbReference>
<organism evidence="2 3">
    <name type="scientific">Gordonia bronchialis (strain ATCC 25592 / DSM 43247 / BCRC 13721 / JCM 3198 / KCTC 3076 / NBRC 16047 / NCTC 10667)</name>
    <name type="common">Rhodococcus bronchialis</name>
    <dbReference type="NCBI Taxonomy" id="526226"/>
    <lineage>
        <taxon>Bacteria</taxon>
        <taxon>Bacillati</taxon>
        <taxon>Actinomycetota</taxon>
        <taxon>Actinomycetes</taxon>
        <taxon>Mycobacteriales</taxon>
        <taxon>Gordoniaceae</taxon>
        <taxon>Gordonia</taxon>
    </lineage>
</organism>
<dbReference type="OrthoDB" id="9806039at2"/>
<dbReference type="GO" id="GO:0003677">
    <property type="term" value="F:DNA binding"/>
    <property type="evidence" value="ECO:0007669"/>
    <property type="project" value="InterPro"/>
</dbReference>
<protein>
    <recommendedName>
        <fullName evidence="1">Helix-turn-helix domain-containing protein</fullName>
    </recommendedName>
</protein>
<accession>D0LEH7</accession>
<evidence type="ECO:0000259" key="1">
    <source>
        <dbReference type="Pfam" id="PF12728"/>
    </source>
</evidence>
<keyword evidence="3" id="KW-1185">Reference proteome</keyword>
<dbReference type="HOGENOM" id="CLU_2825049_0_0_11"/>
<sequence length="66" mass="6884">MAKTAGYLTVSEYAALMRISKWAVYDRIRAGLIPGVHQIAKGATYRIPRAAVPAEAGADSPAAPAA</sequence>
<evidence type="ECO:0000313" key="2">
    <source>
        <dbReference type="EMBL" id="ACY19895.1"/>
    </source>
</evidence>